<keyword evidence="3 10" id="KW-0420">Kringle</keyword>
<dbReference type="CDD" id="cd22827">
    <property type="entry name" value="Gal_Rha_Lectin_SUL-I-like"/>
    <property type="match status" value="2"/>
</dbReference>
<evidence type="ECO:0000256" key="2">
    <source>
        <dbReference type="ARBA" id="ARBA00022536"/>
    </source>
</evidence>
<dbReference type="InterPro" id="IPR000742">
    <property type="entry name" value="EGF"/>
</dbReference>
<dbReference type="InterPro" id="IPR002919">
    <property type="entry name" value="TIL_dom"/>
</dbReference>
<dbReference type="InterPro" id="IPR051836">
    <property type="entry name" value="Kremen_rcpt"/>
</dbReference>
<reference evidence="16 17" key="1">
    <citation type="submission" date="2020-06" db="EMBL/GenBank/DDBJ databases">
        <authorList>
            <person name="Li R."/>
            <person name="Bekaert M."/>
        </authorList>
    </citation>
    <scope>NUCLEOTIDE SEQUENCE [LARGE SCALE GENOMIC DNA]</scope>
    <source>
        <strain evidence="17">wild</strain>
    </source>
</reference>
<sequence length="2506" mass="281448">MEARPGVFLLLLVTVLQAVASKKEIICENSKTTLSCPSNKVIKIQQATYGRSDKRTCKHQHIKTTRCSTKKPLGITRKNCNGRKSCAVAANNWLYGDPCPGTYKYVTVSYSCKGTTPKCRKRCHKRAKCINGKCVCKPRYQGDGVRSCKNKRASGYIGCYKDDRTRILSKKVLKDKGMTVQKCQQFCGKKGFKFAGVEYGYECFCGNVLRKGRKRKESDCKTPCSGNKQQICGGTWRISIYTGKTPKCTKKCHKNAKCIKGRCVCKSRYQASGYIGCYKDDKTRILSKKVLKDKGMTVQKCQQFCGKKGFKFAGVEYGYECFCGNVLRKDRKRKESDCKTPCSGNKQQICGGTWRISIYTGKTPKCTKKCHKNAKCIKGRCVCKSRYQGDGVRSCKKGKPSGYIGCYKDDRTRILSKKVLKDKGMTVQKCQQFCGKKGFKFAGVEYGYECFCGNVLRKGRKRKESDCKTPCSGNKQQICGGTWRISIYTGTTPKCRKRCHKRAKCINGKCVCKPRYQGDGVRSCKNKRASGYIGCYKDDRTRILSKKVLKDKGMTVQKCQQFCGKKGFKFAGVEYGYECFCGNVLRKGRKRKESDCKTPCSGNKQQICGGTWRISIYTGKTPKCTKKCHKNAKCIKGRCVCKSRYQGDGVRSCKKGKRSGYIGCYKDDKTRILSKKVLKDKGMTVQKCQQFCGKKGFKFAGVEYGYECFCGNVLRKGRKRKESDCKTPCSGINNRYVVVHGGFLFTQDDRTRILSKKVLKDKGMTVQKCQQFCGKKGFKFAGVEYGYECFCGNVLRKGRKRKESDCKTPCSGNKQQICGGTWRISIYTSKTPKCTKKCHKNAKCIKGRCVCKSRYQGDGVRSCKKGKPSGYIGCYKDDRTRILSKKVLKDKGMTVQKCQQFCGKKGFKFAGVEYGYECFCGNVLRKGRKRKESDCKTPCSGNKQQTCGGTWRISVYTAKTSKCMKKCHKKAKCIKGKCVCKAKYQGDGIKSCKKTKRKPSNCKEKCHKNGKCRRGRCRCKKGYTGDGINVCSKSCTCSATGDPHYRSFDGQILHFMGTCKYTLSQYDNPKSACRFHVQVKNENRGNKRVSYTRSVHVVVRKTKIDLLKNRAVKVDGIKRYLPYKTGYFSIINSGRYVRLKTTCNVIITWDGRSAVTISVPSHFSQNLIGLCGNCNGIKDDLKTKDGLDVRTKPDKFTLIGESYLIREGNGKKCGVSTPPDPCTSTLRNKAIRNTACGQLNPVNPSSPFRDCSIEDMALAQDIYDTCVYDYCAYSDQPDIINTIVCEAAEGLEERCENMGFDISWRKKQFCPFICEHNMEYSSAVSGCPATCVDLDAPKTCKLPPSEGCQCEKGFVLSDNKCIPRAQCGCRLPTGEYYPIGTEITSRDCRTVSKCVAKKSGYAKMQVIRRQKCHRNAQCKLLNGIYDCACEEGFKGDGIKQCKGKPEPGTEKVICEGLKSRITCRGKKTIRILEATYGRTDMGTCKDPRVKTTSCSSNKPLPILRKNCDGIKSCMVSANNGLYGDPCGGTYKYVTVRYVCEETGPKCGSTVCHPEAKCHRGRCVCKKGFVGDGVNSCIGTCTCVASGDPHYKSFDGQVIHFMGICTYTMVKSTSIDKCGGFEVQVQNEHRGSNTKVSYTQYVLVKLADATIRLDKNNVVFVNDVQVYTPYSRTNFEITTSGRYVRLQTKCNILITWNGVGTVAVSVPKTYSGIVTGLCGDCNGKKDDFRTATGEDVSLKKDKFELIGKSYTVPGIYETQDKKCVVGPVIEEPCSAEQSSEAADDKYCGLLNPKNGYEEQCEDMGLSITWRRKYFCPLTCPENMDYTTSGSGCPATCVDPDAPITCRLPNTEGCQCKEGFLLSGNECVPKEQCGCRGPEGEYYPLGKQFTSSDCTIVTKCSSENGKPTMTVVKQQICHQNAKCRLRRGQYRCICKKKFKGNGVDVCTPKCKRKCKINERCVKGKCRCEKRFSQDKTGSMQNKDTFFLGKCRPKECKRKCRINEWCVKGKCRCKKGSFRTKLRTCKRKIPCTPKCDSGFVCSFLGKCRPKGKILCTQKCESGFVCSFLGKCRPKECKRKCRINEWCVKGKCQCKKGTFRTKLGTCKRKIPCTPKCESGFVCSFLGKCRPKECKRKCRINERCVKGKCRCKKDTFRTKQGTCKKRCNVNSCGVNAVCVKRKYCRCKTGYAGHPETLCEEVKECIKNARGSDYIGKMSTTESGRTCQAWNKQTPHRHSKSNVGDAKNYCRNPDNEPRPWCYTTDSKKRWEFCRIPICGAPKPPCGDMVIMPCHSDRKHRTDCRVPNAERINYIELKSGEDNPSCTFGVTYGFYGVTIWSKESCREKIKVCLTPKNRVPILPPPEECKRKCRINERCVKGKCRCKKDTFRTKQGTCKKRCNVNSCGVNAVCVKRKYCRCKTGYAGHPKTLCEEVKECIKNARGSDYIGKMSTTESGRTCQAWNKQTPHRHSKSNVGDAKNYCRNPDNEPRPWCYTTDSKKRWEFCRIPICGK</sequence>
<dbReference type="FunFam" id="2.10.25.10:FF:000055">
    <property type="entry name" value="alpha-tectorin isoform X1"/>
    <property type="match status" value="2"/>
</dbReference>
<dbReference type="Pfam" id="PF02140">
    <property type="entry name" value="SUEL_Lectin"/>
    <property type="match status" value="2"/>
</dbReference>
<dbReference type="OrthoDB" id="6137986at2759"/>
<evidence type="ECO:0000256" key="8">
    <source>
        <dbReference type="ARBA" id="ARBA00023157"/>
    </source>
</evidence>
<dbReference type="Pfam" id="PF01822">
    <property type="entry name" value="WSC"/>
    <property type="match status" value="7"/>
</dbReference>
<dbReference type="CDD" id="cd00108">
    <property type="entry name" value="KR"/>
    <property type="match status" value="2"/>
</dbReference>
<evidence type="ECO:0000256" key="11">
    <source>
        <dbReference type="SAM" id="SignalP"/>
    </source>
</evidence>
<dbReference type="PROSITE" id="PS51233">
    <property type="entry name" value="VWFD"/>
    <property type="match status" value="2"/>
</dbReference>
<organism evidence="16 17">
    <name type="scientific">Mytilus coruscus</name>
    <name type="common">Sea mussel</name>
    <dbReference type="NCBI Taxonomy" id="42192"/>
    <lineage>
        <taxon>Eukaryota</taxon>
        <taxon>Metazoa</taxon>
        <taxon>Spiralia</taxon>
        <taxon>Lophotrochozoa</taxon>
        <taxon>Mollusca</taxon>
        <taxon>Bivalvia</taxon>
        <taxon>Autobranchia</taxon>
        <taxon>Pteriomorphia</taxon>
        <taxon>Mytilida</taxon>
        <taxon>Mytiloidea</taxon>
        <taxon>Mytilidae</taxon>
        <taxon>Mytilinae</taxon>
        <taxon>Mytilus</taxon>
    </lineage>
</organism>
<feature type="domain" description="WSC" evidence="14">
    <location>
        <begin position="400"/>
        <end position="491"/>
    </location>
</feature>
<dbReference type="SUPFAM" id="SSF57567">
    <property type="entry name" value="Serine protease inhibitors"/>
    <property type="match status" value="2"/>
</dbReference>
<feature type="domain" description="WSC" evidence="14">
    <location>
        <begin position="754"/>
        <end position="830"/>
    </location>
</feature>
<comment type="subcellular location">
    <subcellularLocation>
        <location evidence="1">Membrane</location>
        <topology evidence="1">Single-pass membrane protein</topology>
    </subcellularLocation>
</comment>
<comment type="caution">
    <text evidence="10">Lacks conserved residue(s) required for the propagation of feature annotation.</text>
</comment>
<evidence type="ECO:0000259" key="12">
    <source>
        <dbReference type="PROSITE" id="PS50070"/>
    </source>
</evidence>
<dbReference type="PROSITE" id="PS51212">
    <property type="entry name" value="WSC"/>
    <property type="match status" value="7"/>
</dbReference>
<dbReference type="InterPro" id="IPR000922">
    <property type="entry name" value="Lectin_gal-bd_dom"/>
</dbReference>
<dbReference type="SMART" id="SM00321">
    <property type="entry name" value="WSC"/>
    <property type="match status" value="7"/>
</dbReference>
<dbReference type="EMBL" id="CACVKT020009834">
    <property type="protein sequence ID" value="CAC5423645.1"/>
    <property type="molecule type" value="Genomic_DNA"/>
</dbReference>
<evidence type="ECO:0000256" key="9">
    <source>
        <dbReference type="ARBA" id="ARBA00023180"/>
    </source>
</evidence>
<dbReference type="InterPro" id="IPR024731">
    <property type="entry name" value="NELL2-like_EGF"/>
</dbReference>
<feature type="disulfide bond" evidence="10">
    <location>
        <begin position="2476"/>
        <end position="2499"/>
    </location>
</feature>
<evidence type="ECO:0000256" key="6">
    <source>
        <dbReference type="ARBA" id="ARBA00022989"/>
    </source>
</evidence>
<keyword evidence="4" id="KW-0812">Transmembrane</keyword>
<dbReference type="PANTHER" id="PTHR24269:SF16">
    <property type="entry name" value="PROTEIN SLG1"/>
    <property type="match status" value="1"/>
</dbReference>
<evidence type="ECO:0000259" key="14">
    <source>
        <dbReference type="PROSITE" id="PS51212"/>
    </source>
</evidence>
<dbReference type="InterPro" id="IPR002889">
    <property type="entry name" value="WSC_carb-bd"/>
</dbReference>
<feature type="signal peptide" evidence="11">
    <location>
        <begin position="1"/>
        <end position="21"/>
    </location>
</feature>
<dbReference type="SUPFAM" id="SSF57440">
    <property type="entry name" value="Kringle-like"/>
    <property type="match status" value="2"/>
</dbReference>
<dbReference type="Pfam" id="PF00051">
    <property type="entry name" value="Kringle"/>
    <property type="match status" value="2"/>
</dbReference>
<dbReference type="InterPro" id="IPR001846">
    <property type="entry name" value="VWF_type-D"/>
</dbReference>
<dbReference type="SMART" id="SM00130">
    <property type="entry name" value="KR"/>
    <property type="match status" value="2"/>
</dbReference>
<dbReference type="PROSITE" id="PS01186">
    <property type="entry name" value="EGF_2"/>
    <property type="match status" value="2"/>
</dbReference>
<dbReference type="PROSITE" id="PS50070">
    <property type="entry name" value="KRINGLE_2"/>
    <property type="match status" value="2"/>
</dbReference>
<dbReference type="GO" id="GO:0030246">
    <property type="term" value="F:carbohydrate binding"/>
    <property type="evidence" value="ECO:0007669"/>
    <property type="project" value="InterPro"/>
</dbReference>
<evidence type="ECO:0000256" key="1">
    <source>
        <dbReference type="ARBA" id="ARBA00004167"/>
    </source>
</evidence>
<gene>
    <name evidence="16" type="ORF">MCOR_55619</name>
</gene>
<evidence type="ECO:0000256" key="5">
    <source>
        <dbReference type="ARBA" id="ARBA00022729"/>
    </source>
</evidence>
<evidence type="ECO:0000259" key="13">
    <source>
        <dbReference type="PROSITE" id="PS50228"/>
    </source>
</evidence>
<evidence type="ECO:0000256" key="3">
    <source>
        <dbReference type="ARBA" id="ARBA00022572"/>
    </source>
</evidence>
<keyword evidence="17" id="KW-1185">Reference proteome</keyword>
<feature type="domain" description="WSC" evidence="14">
    <location>
        <begin position="658"/>
        <end position="752"/>
    </location>
</feature>
<dbReference type="GO" id="GO:0005886">
    <property type="term" value="C:plasma membrane"/>
    <property type="evidence" value="ECO:0007669"/>
    <property type="project" value="TreeGrafter"/>
</dbReference>
<dbReference type="InterPro" id="IPR038178">
    <property type="entry name" value="Kringle_sf"/>
</dbReference>
<keyword evidence="5 11" id="KW-0732">Signal</keyword>
<dbReference type="Gene3D" id="2.40.20.10">
    <property type="entry name" value="Plasminogen Kringle 4"/>
    <property type="match status" value="2"/>
</dbReference>
<feature type="domain" description="VWFD" evidence="15">
    <location>
        <begin position="1035"/>
        <end position="1214"/>
    </location>
</feature>
<dbReference type="InterPro" id="IPR043159">
    <property type="entry name" value="Lectin_gal-bd_sf"/>
</dbReference>
<name>A0A6J8EW05_MYTCO</name>
<evidence type="ECO:0000313" key="17">
    <source>
        <dbReference type="Proteomes" id="UP000507470"/>
    </source>
</evidence>
<proteinExistence type="predicted"/>
<evidence type="ECO:0000313" key="16">
    <source>
        <dbReference type="EMBL" id="CAC5423645.1"/>
    </source>
</evidence>
<keyword evidence="6" id="KW-1133">Transmembrane helix</keyword>
<feature type="domain" description="WSC" evidence="14">
    <location>
        <begin position="529"/>
        <end position="620"/>
    </location>
</feature>
<dbReference type="Pfam" id="PF01826">
    <property type="entry name" value="TIL"/>
    <property type="match status" value="2"/>
</dbReference>
<dbReference type="Pfam" id="PF00094">
    <property type="entry name" value="VWD"/>
    <property type="match status" value="2"/>
</dbReference>
<dbReference type="PRINTS" id="PR00018">
    <property type="entry name" value="KRINGLE"/>
</dbReference>
<feature type="chain" id="PRO_5026880339" evidence="11">
    <location>
        <begin position="22"/>
        <end position="2506"/>
    </location>
</feature>
<dbReference type="Gene3D" id="2.60.120.740">
    <property type="match status" value="2"/>
</dbReference>
<feature type="domain" description="WSC" evidence="14">
    <location>
        <begin position="868"/>
        <end position="959"/>
    </location>
</feature>
<dbReference type="FunFam" id="2.60.120.740:FF:000001">
    <property type="entry name" value="Adhesion G protein-coupled receptor L2"/>
    <property type="match status" value="1"/>
</dbReference>
<dbReference type="PROSITE" id="PS00021">
    <property type="entry name" value="KRINGLE_1"/>
    <property type="match status" value="2"/>
</dbReference>
<evidence type="ECO:0000256" key="7">
    <source>
        <dbReference type="ARBA" id="ARBA00023136"/>
    </source>
</evidence>
<evidence type="ECO:0000259" key="15">
    <source>
        <dbReference type="PROSITE" id="PS51233"/>
    </source>
</evidence>
<keyword evidence="8 10" id="KW-1015">Disulfide bond</keyword>
<evidence type="ECO:0000256" key="10">
    <source>
        <dbReference type="PROSITE-ProRule" id="PRU00121"/>
    </source>
</evidence>
<dbReference type="PROSITE" id="PS50228">
    <property type="entry name" value="SUEL_LECTIN"/>
    <property type="match status" value="2"/>
</dbReference>
<keyword evidence="2" id="KW-0245">EGF-like domain</keyword>
<evidence type="ECO:0000256" key="4">
    <source>
        <dbReference type="ARBA" id="ARBA00022692"/>
    </source>
</evidence>
<dbReference type="InterPro" id="IPR018056">
    <property type="entry name" value="Kringle_CS"/>
</dbReference>
<keyword evidence="9" id="KW-0325">Glycoprotein</keyword>
<dbReference type="InterPro" id="IPR000001">
    <property type="entry name" value="Kringle"/>
</dbReference>
<feature type="domain" description="WSC" evidence="14">
    <location>
        <begin position="271"/>
        <end position="362"/>
    </location>
</feature>
<feature type="domain" description="SUEL-type lectin" evidence="13">
    <location>
        <begin position="26"/>
        <end position="113"/>
    </location>
</feature>
<dbReference type="InterPro" id="IPR036084">
    <property type="entry name" value="Ser_inhib-like_sf"/>
</dbReference>
<feature type="domain" description="Kringle" evidence="12">
    <location>
        <begin position="2204"/>
        <end position="2272"/>
    </location>
</feature>
<feature type="domain" description="WSC" evidence="14">
    <location>
        <begin position="153"/>
        <end position="244"/>
    </location>
</feature>
<dbReference type="InterPro" id="IPR013806">
    <property type="entry name" value="Kringle-like"/>
</dbReference>
<feature type="domain" description="VWFD" evidence="15">
    <location>
        <begin position="1580"/>
        <end position="1763"/>
    </location>
</feature>
<feature type="disulfide bond" evidence="10">
    <location>
        <begin position="2244"/>
        <end position="2267"/>
    </location>
</feature>
<accession>A0A6J8EW05</accession>
<keyword evidence="7" id="KW-0472">Membrane</keyword>
<feature type="domain" description="Kringle" evidence="12">
    <location>
        <begin position="2436"/>
        <end position="2504"/>
    </location>
</feature>
<protein>
    <submittedName>
        <fullName evidence="16">Uncharacterized protein</fullName>
    </submittedName>
</protein>
<dbReference type="SMART" id="SM00286">
    <property type="entry name" value="PTI"/>
    <property type="match status" value="14"/>
</dbReference>
<dbReference type="Pfam" id="PF12947">
    <property type="entry name" value="EGF_3"/>
    <property type="match status" value="2"/>
</dbReference>
<dbReference type="Gene3D" id="2.10.25.10">
    <property type="entry name" value="Laminin"/>
    <property type="match status" value="5"/>
</dbReference>
<dbReference type="CDD" id="cd19941">
    <property type="entry name" value="TIL"/>
    <property type="match status" value="2"/>
</dbReference>
<feature type="domain" description="SUEL-type lectin" evidence="13">
    <location>
        <begin position="1453"/>
        <end position="1540"/>
    </location>
</feature>
<dbReference type="PANTHER" id="PTHR24269">
    <property type="entry name" value="KREMEN PROTEIN"/>
    <property type="match status" value="1"/>
</dbReference>
<dbReference type="SMART" id="SM00181">
    <property type="entry name" value="EGF"/>
    <property type="match status" value="19"/>
</dbReference>
<dbReference type="SMART" id="SM00216">
    <property type="entry name" value="VWD"/>
    <property type="match status" value="2"/>
</dbReference>
<dbReference type="Proteomes" id="UP000507470">
    <property type="component" value="Unassembled WGS sequence"/>
</dbReference>